<sequence>MRQLSPLDAQFLNAETSTTLVHVGSLTIVDTADSPRGDLTVEDLRELIGGRLHLIGPLRWRLHEVPLGLDLPYWVESEEFDLEYHIREIALVAPGTDEQLGEQVARLAARPLDRSRPLWECYLIHGLENGRKALYTKVHHSAIDGVSGAEVLAVIMDATPEPREVEPPDPDAEPDEAPGTAQAVLRGVWKIAARPARFLLNAPTMLPHVLDLPGAQTIPGVPQVAKVVGTVTRMAGLSVIGDRPDPAPVPPRTPFNGPITPHRRFAFTSLPLEEVKEVKNAFGLTVNDVVMALCTTVLRTWLLEHDALPRTPLVAAMPVSVRTPEQMGTGGNQIAFMLTALPTQEDDPAQRLDDLHASLLEAKERFDAVPAQLLQEYSSVLPQALHGLASRTLLRALTMGSPPFNLFISNVPGPQLPLYTAGSRVTGSFPVSAVSDAGGGINITVMSYDGHLDFGIIVCREMVPDVWDMARGLHDAMDELLEMARQQATGGRRKARSTAR</sequence>
<dbReference type="Gene3D" id="3.30.559.10">
    <property type="entry name" value="Chloramphenicol acetyltransferase-like domain"/>
    <property type="match status" value="1"/>
</dbReference>
<evidence type="ECO:0000256" key="7">
    <source>
        <dbReference type="ARBA" id="ARBA00022798"/>
    </source>
</evidence>
<dbReference type="Pfam" id="PF03007">
    <property type="entry name" value="WS_DGAT_cat"/>
    <property type="match status" value="1"/>
</dbReference>
<dbReference type="PANTHER" id="PTHR31650:SF1">
    <property type="entry name" value="WAX ESTER SYNTHASE_DIACYLGLYCEROL ACYLTRANSFERASE 4-RELATED"/>
    <property type="match status" value="1"/>
</dbReference>
<evidence type="ECO:0000256" key="10">
    <source>
        <dbReference type="ARBA" id="ARBA00048109"/>
    </source>
</evidence>
<evidence type="ECO:0000259" key="13">
    <source>
        <dbReference type="Pfam" id="PF06974"/>
    </source>
</evidence>
<evidence type="ECO:0000256" key="2">
    <source>
        <dbReference type="ARBA" id="ARBA00005189"/>
    </source>
</evidence>
<comment type="pathway">
    <text evidence="1 11">Glycerolipid metabolism; triacylglycerol biosynthesis.</text>
</comment>
<comment type="catalytic activity">
    <reaction evidence="10 11">
        <text>an acyl-CoA + a 1,2-diacyl-sn-glycerol = a triacyl-sn-glycerol + CoA</text>
        <dbReference type="Rhea" id="RHEA:10868"/>
        <dbReference type="ChEBI" id="CHEBI:17815"/>
        <dbReference type="ChEBI" id="CHEBI:57287"/>
        <dbReference type="ChEBI" id="CHEBI:58342"/>
        <dbReference type="ChEBI" id="CHEBI:64615"/>
        <dbReference type="EC" id="2.3.1.20"/>
    </reaction>
</comment>
<keyword evidence="5 11" id="KW-0444">Lipid biosynthesis</keyword>
<dbReference type="PANTHER" id="PTHR31650">
    <property type="entry name" value="O-ACYLTRANSFERASE (WSD1-LIKE) FAMILY PROTEIN"/>
    <property type="match status" value="1"/>
</dbReference>
<keyword evidence="9 11" id="KW-0012">Acyltransferase</keyword>
<dbReference type="RefSeq" id="WP_265383852.1">
    <property type="nucleotide sequence ID" value="NZ_CP110615.1"/>
</dbReference>
<proteinExistence type="inferred from homology"/>
<evidence type="ECO:0000313" key="15">
    <source>
        <dbReference type="Proteomes" id="UP001164965"/>
    </source>
</evidence>
<dbReference type="InterPro" id="IPR045034">
    <property type="entry name" value="O-acyltransferase_WSD1-like"/>
</dbReference>
<evidence type="ECO:0000256" key="1">
    <source>
        <dbReference type="ARBA" id="ARBA00004771"/>
    </source>
</evidence>
<evidence type="ECO:0000256" key="6">
    <source>
        <dbReference type="ARBA" id="ARBA00022679"/>
    </source>
</evidence>
<dbReference type="EMBL" id="CP110615">
    <property type="protein sequence ID" value="UZJ25748.1"/>
    <property type="molecule type" value="Genomic_DNA"/>
</dbReference>
<evidence type="ECO:0000256" key="8">
    <source>
        <dbReference type="ARBA" id="ARBA00023098"/>
    </source>
</evidence>
<keyword evidence="7 11" id="KW-0319">Glycerol metabolism</keyword>
<evidence type="ECO:0000256" key="11">
    <source>
        <dbReference type="RuleBase" id="RU361241"/>
    </source>
</evidence>
<comment type="pathway">
    <text evidence="2">Lipid metabolism.</text>
</comment>
<dbReference type="Proteomes" id="UP001164965">
    <property type="component" value="Chromosome"/>
</dbReference>
<evidence type="ECO:0000256" key="3">
    <source>
        <dbReference type="ARBA" id="ARBA00009587"/>
    </source>
</evidence>
<keyword evidence="15" id="KW-1185">Reference proteome</keyword>
<feature type="domain" description="O-acyltransferase WSD1-like N-terminal" evidence="12">
    <location>
        <begin position="4"/>
        <end position="290"/>
    </location>
</feature>
<evidence type="ECO:0000313" key="14">
    <source>
        <dbReference type="EMBL" id="UZJ25748.1"/>
    </source>
</evidence>
<keyword evidence="8 11" id="KW-0443">Lipid metabolism</keyword>
<accession>A0ABY6P3Q4</accession>
<organism evidence="14 15">
    <name type="scientific">Rhodococcus antarcticus</name>
    <dbReference type="NCBI Taxonomy" id="2987751"/>
    <lineage>
        <taxon>Bacteria</taxon>
        <taxon>Bacillati</taxon>
        <taxon>Actinomycetota</taxon>
        <taxon>Actinomycetes</taxon>
        <taxon>Mycobacteriales</taxon>
        <taxon>Nocardiaceae</taxon>
        <taxon>Rhodococcus</taxon>
    </lineage>
</organism>
<evidence type="ECO:0000256" key="5">
    <source>
        <dbReference type="ARBA" id="ARBA00022516"/>
    </source>
</evidence>
<feature type="domain" description="O-acyltransferase WSD1 C-terminal" evidence="13">
    <location>
        <begin position="331"/>
        <end position="480"/>
    </location>
</feature>
<dbReference type="EC" id="2.3.1.20" evidence="4 11"/>
<evidence type="ECO:0000256" key="9">
    <source>
        <dbReference type="ARBA" id="ARBA00023315"/>
    </source>
</evidence>
<dbReference type="InterPro" id="IPR004255">
    <property type="entry name" value="O-acyltransferase_WSD1_N"/>
</dbReference>
<name>A0ABY6P3Q4_9NOCA</name>
<dbReference type="Pfam" id="PF06974">
    <property type="entry name" value="WS_DGAT_C"/>
    <property type="match status" value="1"/>
</dbReference>
<keyword evidence="6 11" id="KW-0808">Transferase</keyword>
<protein>
    <recommendedName>
        <fullName evidence="4 11">Diacylglycerol O-acyltransferase</fullName>
        <ecNumber evidence="4 11">2.3.1.20</ecNumber>
    </recommendedName>
</protein>
<gene>
    <name evidence="14" type="ORF">RHODO2019_04685</name>
</gene>
<evidence type="ECO:0000256" key="4">
    <source>
        <dbReference type="ARBA" id="ARBA00013244"/>
    </source>
</evidence>
<dbReference type="InterPro" id="IPR023213">
    <property type="entry name" value="CAT-like_dom_sf"/>
</dbReference>
<dbReference type="NCBIfam" id="TIGR02946">
    <property type="entry name" value="acyl_WS_DGAT"/>
    <property type="match status" value="1"/>
</dbReference>
<dbReference type="InterPro" id="IPR009721">
    <property type="entry name" value="O-acyltransferase_WSD1_C"/>
</dbReference>
<evidence type="ECO:0000259" key="12">
    <source>
        <dbReference type="Pfam" id="PF03007"/>
    </source>
</evidence>
<dbReference type="InterPro" id="IPR014292">
    <property type="entry name" value="Acyl_transf_WS/DGAT"/>
</dbReference>
<reference evidence="14" key="1">
    <citation type="submission" date="2022-10" db="EMBL/GenBank/DDBJ databases">
        <title>Rhodococcus sp.75.</title>
        <authorList>
            <person name="Sun M."/>
        </authorList>
    </citation>
    <scope>NUCLEOTIDE SEQUENCE</scope>
    <source>
        <strain evidence="14">75</strain>
    </source>
</reference>
<comment type="similarity">
    <text evidence="3 11">Belongs to the long-chain O-acyltransferase family.</text>
</comment>
<dbReference type="SUPFAM" id="SSF52777">
    <property type="entry name" value="CoA-dependent acyltransferases"/>
    <property type="match status" value="2"/>
</dbReference>